<dbReference type="PROSITE" id="PS00211">
    <property type="entry name" value="ABC_TRANSPORTER_1"/>
    <property type="match status" value="1"/>
</dbReference>
<dbReference type="PROSITE" id="PS50893">
    <property type="entry name" value="ABC_TRANSPORTER_2"/>
    <property type="match status" value="2"/>
</dbReference>
<gene>
    <name evidence="15" type="ORF">CCM_06916</name>
</gene>
<evidence type="ECO:0000313" key="16">
    <source>
        <dbReference type="Proteomes" id="UP000001610"/>
    </source>
</evidence>
<feature type="transmembrane region" description="Helical" evidence="12">
    <location>
        <begin position="975"/>
        <end position="996"/>
    </location>
</feature>
<feature type="transmembrane region" description="Helical" evidence="12">
    <location>
        <begin position="1002"/>
        <end position="1022"/>
    </location>
</feature>
<feature type="transmembrane region" description="Helical" evidence="12">
    <location>
        <begin position="486"/>
        <end position="512"/>
    </location>
</feature>
<keyword evidence="3" id="KW-0813">Transport</keyword>
<evidence type="ECO:0000256" key="6">
    <source>
        <dbReference type="ARBA" id="ARBA00022741"/>
    </source>
</evidence>
<evidence type="ECO:0000256" key="4">
    <source>
        <dbReference type="ARBA" id="ARBA00022475"/>
    </source>
</evidence>
<keyword evidence="16" id="KW-1185">Reference proteome</keyword>
<feature type="transmembrane region" description="Helical" evidence="12">
    <location>
        <begin position="387"/>
        <end position="404"/>
    </location>
</feature>
<dbReference type="InterPro" id="IPR044726">
    <property type="entry name" value="ABCC_6TM_D2"/>
</dbReference>
<feature type="transmembrane region" description="Helical" evidence="12">
    <location>
        <begin position="71"/>
        <end position="91"/>
    </location>
</feature>
<dbReference type="InterPro" id="IPR011527">
    <property type="entry name" value="ABC1_TM_dom"/>
</dbReference>
<name>G3JLC2_CORMM</name>
<evidence type="ECO:0000256" key="2">
    <source>
        <dbReference type="ARBA" id="ARBA00009726"/>
    </source>
</evidence>
<feature type="domain" description="ABC transmembrane type-1" evidence="14">
    <location>
        <begin position="923"/>
        <end position="1144"/>
    </location>
</feature>
<protein>
    <submittedName>
        <fullName evidence="15">Multidrug resistance protein, putative</fullName>
    </submittedName>
</protein>
<sequence length="1413" mass="155543">MDCTIALDGLFGPRVAPCRRQFDFTLTFEHWAITLIPELLFVLGGFVRWLWIYRSFKVLKTQSQRLAKAKLVATSLLLALKTASLVTWATARDAATPSATVSSSAAFVSAIILIPLSQYEHNRTVRPSTLICLYLLATTVFEIARVRTLWLLQPFNIALATVATVSLILRALVLAIEAQQKDVYVTSAYEKASPECRSGILNRSVYWWINGLFFQGFRSDLSLQGLYNLDESLSSKALTSDLQRRWNGDETRHGQKHALLRHTFASAKWTVLRAVIARATLIPLKYAQPFLFSDLIEHVSEPDMHQEGTKYGLLGAMLLVYVLLAALNAIYKRETIQMMTILRGSLVGMIYAQTLEEKSETGSNADALTFMSTDVDRIVTGIQNAHEMWAASIEIVIAFALLILRIGYPSVAALVVAAACIVASSYIAPRMREKQSLWVQAVQERVNFTATILKVMHQVKMLGIEATITEKTHQFRKLELDASKPFRLLIVAVNVLNAAATSIAPAATIILYTATRMNLRTEIPRPEAIFTSLSLISLLTSSVTLLSIALTKFTSAMGSFDRIQGYLLSGAERDEASCQPTVVVSEPATELTTMPGIELVSVQGGSFWYGVGECQLNDLTFTVNRSEVVAITGPLSCGKSTLLKAILGEVSCVRGQVSVQAASVAYCQQMPYIFNGTIESNIVGDAHVDTMWLERVLYSCDLVVDMECLPDGLETVVGTSGLQLSGGQKQRVALARAVFAKPELLLLDDIFSALDIITASRIIQRLLGSAGVIKQLGAGLQYADKAIVLSDNGDIDAQGSYSEIVEMCDFIQKLDAPKDRTENTWEEPTFVSQKEPARPRVTNTRASPAAAKSRSSGDVTLYGYYIDSIGRLPFVLILGFAILYVTSLVFPQILLSWWSSSVPEKGVTYLVTYTVVSVASCSYFFVWAVPKSAIKLHRLLLDVVMNMPWVQLVQIEVGSLINRFSQDMSLVDMQLPVAFGITLQTFLTCIAQGVMIAIGSGYMSVVIPFCIAVLYAILSFYLRTSRQIRLLGLEAKAPLYDHFLQTIDGGATIRAFRWQERFTKMNEELLDLSQKPFYALYSAQQWLQVVLDLLVAALATLLTALVLFFTNKSTSGSVGVALVNLLSFNTTLAQLITNWMQLETSLGAISRTKDFVTNPDHQPPKVVQDQSRGQELLTNTVEFQNVSASYGDEKEPVLKNVTLHLKRGQRVGICGRTGSGKSTLLSCLFSLVNITCGTISIDGQDMTAISKDKLQAAIVTIPQQPFLIAGTIRENLLLGSHSPCTGEAIVSVLEQLQIWDRIHERGGLDASIGSVSLTESQRRLLCIGRALLQPGSIVILDEPTSGFDEDTGRVVHELIREVFKGRLILSVAHKIDTIIDSDLIVVMDHGQVAEMGRPSDLLEKKGKFWELRQ</sequence>
<dbReference type="GO" id="GO:0005524">
    <property type="term" value="F:ATP binding"/>
    <property type="evidence" value="ECO:0007669"/>
    <property type="project" value="UniProtKB-KW"/>
</dbReference>
<keyword evidence="8 12" id="KW-1133">Transmembrane helix</keyword>
<dbReference type="GO" id="GO:0140359">
    <property type="term" value="F:ABC-type transporter activity"/>
    <property type="evidence" value="ECO:0007669"/>
    <property type="project" value="InterPro"/>
</dbReference>
<dbReference type="SUPFAM" id="SSF52540">
    <property type="entry name" value="P-loop containing nucleoside triphosphate hydrolases"/>
    <property type="match status" value="2"/>
</dbReference>
<evidence type="ECO:0000259" key="13">
    <source>
        <dbReference type="PROSITE" id="PS50893"/>
    </source>
</evidence>
<dbReference type="SUPFAM" id="SSF90123">
    <property type="entry name" value="ABC transporter transmembrane region"/>
    <property type="match status" value="2"/>
</dbReference>
<feature type="transmembrane region" description="Helical" evidence="12">
    <location>
        <begin position="874"/>
        <end position="898"/>
    </location>
</feature>
<dbReference type="InterPro" id="IPR027417">
    <property type="entry name" value="P-loop_NTPase"/>
</dbReference>
<evidence type="ECO:0000256" key="8">
    <source>
        <dbReference type="ARBA" id="ARBA00022989"/>
    </source>
</evidence>
<dbReference type="HOGENOM" id="CLU_000604_27_5_1"/>
<dbReference type="InterPro" id="IPR050173">
    <property type="entry name" value="ABC_transporter_C-like"/>
</dbReference>
<feature type="transmembrane region" description="Helical" evidence="12">
    <location>
        <begin position="1089"/>
        <end position="1110"/>
    </location>
</feature>
<comment type="subcellular location">
    <subcellularLocation>
        <location evidence="1">Cell membrane</location>
        <topology evidence="1">Multi-pass membrane protein</topology>
    </subcellularLocation>
</comment>
<comment type="similarity">
    <text evidence="2">Belongs to the ABC transporter superfamily. ABCC family. Conjugate transporter (TC 3.A.1.208) subfamily.</text>
</comment>
<feature type="transmembrane region" description="Helical" evidence="12">
    <location>
        <begin position="311"/>
        <end position="331"/>
    </location>
</feature>
<dbReference type="InParanoid" id="G3JLC2"/>
<evidence type="ECO:0000256" key="9">
    <source>
        <dbReference type="ARBA" id="ARBA00023136"/>
    </source>
</evidence>
<feature type="domain" description="ABC transmembrane type-1" evidence="14">
    <location>
        <begin position="287"/>
        <end position="555"/>
    </location>
</feature>
<keyword evidence="9 12" id="KW-0472">Membrane</keyword>
<dbReference type="eggNOG" id="KOG0054">
    <property type="taxonomic scope" value="Eukaryota"/>
</dbReference>
<dbReference type="CDD" id="cd18580">
    <property type="entry name" value="ABC_6TM_ABCC_D2"/>
    <property type="match status" value="1"/>
</dbReference>
<feature type="transmembrane region" description="Helical" evidence="12">
    <location>
        <begin position="31"/>
        <end position="51"/>
    </location>
</feature>
<dbReference type="GO" id="GO:0016887">
    <property type="term" value="F:ATP hydrolysis activity"/>
    <property type="evidence" value="ECO:0007669"/>
    <property type="project" value="InterPro"/>
</dbReference>
<dbReference type="FunFam" id="3.40.50.300:FF:002145">
    <property type="entry name" value="ABC transporter (MsbA subfamily)"/>
    <property type="match status" value="1"/>
</dbReference>
<dbReference type="GeneID" id="18168927"/>
<feature type="transmembrane region" description="Helical" evidence="12">
    <location>
        <begin position="157"/>
        <end position="176"/>
    </location>
</feature>
<dbReference type="InterPro" id="IPR036640">
    <property type="entry name" value="ABC1_TM_sf"/>
</dbReference>
<dbReference type="PANTHER" id="PTHR24223">
    <property type="entry name" value="ATP-BINDING CASSETTE SUB-FAMILY C"/>
    <property type="match status" value="1"/>
</dbReference>
<dbReference type="Gene3D" id="3.40.50.300">
    <property type="entry name" value="P-loop containing nucleotide triphosphate hydrolases"/>
    <property type="match status" value="2"/>
</dbReference>
<evidence type="ECO:0000256" key="11">
    <source>
        <dbReference type="SAM" id="MobiDB-lite"/>
    </source>
</evidence>
<dbReference type="VEuPathDB" id="FungiDB:CCM_06916"/>
<dbReference type="Proteomes" id="UP000001610">
    <property type="component" value="Unassembled WGS sequence"/>
</dbReference>
<feature type="transmembrane region" description="Helical" evidence="12">
    <location>
        <begin position="97"/>
        <end position="116"/>
    </location>
</feature>
<evidence type="ECO:0000256" key="10">
    <source>
        <dbReference type="ARBA" id="ARBA00023180"/>
    </source>
</evidence>
<evidence type="ECO:0000256" key="12">
    <source>
        <dbReference type="SAM" id="Phobius"/>
    </source>
</evidence>
<dbReference type="OrthoDB" id="6500128at2759"/>
<dbReference type="InterPro" id="IPR056227">
    <property type="entry name" value="TMD0_ABC"/>
</dbReference>
<dbReference type="OMA" id="AMGCMER"/>
<evidence type="ECO:0000256" key="1">
    <source>
        <dbReference type="ARBA" id="ARBA00004651"/>
    </source>
</evidence>
<dbReference type="EMBL" id="JH126403">
    <property type="protein sequence ID" value="EGX90496.1"/>
    <property type="molecule type" value="Genomic_DNA"/>
</dbReference>
<dbReference type="FunFam" id="1.20.1560.10:FF:000066">
    <property type="entry name" value="ABC multidrug transporter (Eurofung)"/>
    <property type="match status" value="1"/>
</dbReference>
<dbReference type="GO" id="GO:0005886">
    <property type="term" value="C:plasma membrane"/>
    <property type="evidence" value="ECO:0007669"/>
    <property type="project" value="UniProtKB-SubCell"/>
</dbReference>
<dbReference type="SMART" id="SM00382">
    <property type="entry name" value="AAA"/>
    <property type="match status" value="2"/>
</dbReference>
<evidence type="ECO:0000313" key="15">
    <source>
        <dbReference type="EMBL" id="EGX90496.1"/>
    </source>
</evidence>
<dbReference type="Gene3D" id="1.20.1560.10">
    <property type="entry name" value="ABC transporter type 1, transmembrane domain"/>
    <property type="match status" value="2"/>
</dbReference>
<evidence type="ECO:0000256" key="7">
    <source>
        <dbReference type="ARBA" id="ARBA00022840"/>
    </source>
</evidence>
<dbReference type="InterPro" id="IPR003593">
    <property type="entry name" value="AAA+_ATPase"/>
</dbReference>
<proteinExistence type="inferred from homology"/>
<evidence type="ECO:0000256" key="5">
    <source>
        <dbReference type="ARBA" id="ARBA00022692"/>
    </source>
</evidence>
<dbReference type="PANTHER" id="PTHR24223:SF399">
    <property type="entry name" value="ABC TRANSPORTER ATNG"/>
    <property type="match status" value="1"/>
</dbReference>
<dbReference type="InterPro" id="IPR017871">
    <property type="entry name" value="ABC_transporter-like_CS"/>
</dbReference>
<keyword evidence="10" id="KW-0325">Glycoprotein</keyword>
<keyword evidence="6" id="KW-0547">Nucleotide-binding</keyword>
<feature type="region of interest" description="Disordered" evidence="11">
    <location>
        <begin position="824"/>
        <end position="849"/>
    </location>
</feature>
<evidence type="ECO:0000259" key="14">
    <source>
        <dbReference type="PROSITE" id="PS50929"/>
    </source>
</evidence>
<feature type="domain" description="ABC transporter" evidence="13">
    <location>
        <begin position="597"/>
        <end position="841"/>
    </location>
</feature>
<feature type="transmembrane region" description="Helical" evidence="12">
    <location>
        <begin position="910"/>
        <end position="929"/>
    </location>
</feature>
<keyword evidence="4" id="KW-1003">Cell membrane</keyword>
<dbReference type="KEGG" id="cmt:CCM_06916"/>
<dbReference type="RefSeq" id="XP_006672117.1">
    <property type="nucleotide sequence ID" value="XM_006672054.1"/>
</dbReference>
<feature type="transmembrane region" description="Helical" evidence="12">
    <location>
        <begin position="410"/>
        <end position="428"/>
    </location>
</feature>
<keyword evidence="7" id="KW-0067">ATP-binding</keyword>
<dbReference type="InterPro" id="IPR003439">
    <property type="entry name" value="ABC_transporter-like_ATP-bd"/>
</dbReference>
<dbReference type="Pfam" id="PF24357">
    <property type="entry name" value="TMD0_ABC"/>
    <property type="match status" value="1"/>
</dbReference>
<keyword evidence="5 12" id="KW-0812">Transmembrane</keyword>
<feature type="transmembrane region" description="Helical" evidence="12">
    <location>
        <begin position="271"/>
        <end position="291"/>
    </location>
</feature>
<evidence type="ECO:0000256" key="3">
    <source>
        <dbReference type="ARBA" id="ARBA00022448"/>
    </source>
</evidence>
<feature type="transmembrane region" description="Helical" evidence="12">
    <location>
        <begin position="528"/>
        <end position="550"/>
    </location>
</feature>
<reference evidence="15 16" key="1">
    <citation type="journal article" date="2011" name="Genome Biol.">
        <title>Genome sequence of the insect pathogenic fungus Cordyceps militaris, a valued traditional Chinese medicine.</title>
        <authorList>
            <person name="Zheng P."/>
            <person name="Xia Y."/>
            <person name="Xiao G."/>
            <person name="Xiong C."/>
            <person name="Hu X."/>
            <person name="Zhang S."/>
            <person name="Zheng H."/>
            <person name="Huang Y."/>
            <person name="Zhou Y."/>
            <person name="Wang S."/>
            <person name="Zhao G.P."/>
            <person name="Liu X."/>
            <person name="St Leger R.J."/>
            <person name="Wang C."/>
        </authorList>
    </citation>
    <scope>NUCLEOTIDE SEQUENCE [LARGE SCALE GENOMIC DNA]</scope>
    <source>
        <strain evidence="15 16">CM01</strain>
    </source>
</reference>
<organism evidence="15 16">
    <name type="scientific">Cordyceps militaris (strain CM01)</name>
    <name type="common">Caterpillar fungus</name>
    <dbReference type="NCBI Taxonomy" id="983644"/>
    <lineage>
        <taxon>Eukaryota</taxon>
        <taxon>Fungi</taxon>
        <taxon>Dikarya</taxon>
        <taxon>Ascomycota</taxon>
        <taxon>Pezizomycotina</taxon>
        <taxon>Sordariomycetes</taxon>
        <taxon>Hypocreomycetidae</taxon>
        <taxon>Hypocreales</taxon>
        <taxon>Cordycipitaceae</taxon>
        <taxon>Cordyceps</taxon>
    </lineage>
</organism>
<dbReference type="Pfam" id="PF00005">
    <property type="entry name" value="ABC_tran"/>
    <property type="match status" value="2"/>
</dbReference>
<feature type="transmembrane region" description="Helical" evidence="12">
    <location>
        <begin position="128"/>
        <end position="145"/>
    </location>
</feature>
<feature type="domain" description="ABC transporter" evidence="13">
    <location>
        <begin position="1181"/>
        <end position="1411"/>
    </location>
</feature>
<dbReference type="Pfam" id="PF00664">
    <property type="entry name" value="ABC_membrane"/>
    <property type="match status" value="2"/>
</dbReference>
<dbReference type="PROSITE" id="PS50929">
    <property type="entry name" value="ABC_TM1F"/>
    <property type="match status" value="2"/>
</dbReference>
<accession>G3JLC2</accession>